<protein>
    <submittedName>
        <fullName evidence="2">Uncharacterized protein</fullName>
    </submittedName>
</protein>
<dbReference type="RefSeq" id="WP_388036763.1">
    <property type="nucleotide sequence ID" value="NZ_JBHUEK010000010.1"/>
</dbReference>
<feature type="transmembrane region" description="Helical" evidence="1">
    <location>
        <begin position="170"/>
        <end position="191"/>
    </location>
</feature>
<dbReference type="EMBL" id="JBHUEK010000010">
    <property type="protein sequence ID" value="MFD1778516.1"/>
    <property type="molecule type" value="Genomic_DNA"/>
</dbReference>
<evidence type="ECO:0000313" key="3">
    <source>
        <dbReference type="Proteomes" id="UP001597227"/>
    </source>
</evidence>
<gene>
    <name evidence="2" type="ORF">ACFSFW_07530</name>
</gene>
<reference evidence="3" key="1">
    <citation type="journal article" date="2019" name="Int. J. Syst. Evol. Microbiol.">
        <title>The Global Catalogue of Microorganisms (GCM) 10K type strain sequencing project: providing services to taxonomists for standard genome sequencing and annotation.</title>
        <authorList>
            <consortium name="The Broad Institute Genomics Platform"/>
            <consortium name="The Broad Institute Genome Sequencing Center for Infectious Disease"/>
            <person name="Wu L."/>
            <person name="Ma J."/>
        </authorList>
    </citation>
    <scope>NUCLEOTIDE SEQUENCE [LARGE SCALE GENOMIC DNA]</scope>
    <source>
        <strain evidence="3">CCUG 15531</strain>
    </source>
</reference>
<keyword evidence="1" id="KW-1133">Transmembrane helix</keyword>
<evidence type="ECO:0000313" key="2">
    <source>
        <dbReference type="EMBL" id="MFD1778516.1"/>
    </source>
</evidence>
<keyword evidence="1" id="KW-0472">Membrane</keyword>
<feature type="transmembrane region" description="Helical" evidence="1">
    <location>
        <begin position="141"/>
        <end position="164"/>
    </location>
</feature>
<evidence type="ECO:0000256" key="1">
    <source>
        <dbReference type="SAM" id="Phobius"/>
    </source>
</evidence>
<proteinExistence type="predicted"/>
<sequence>MINKIFIVVLTLFSFGISIFIFSTNPVENTIYGPPEVILFSIPITMIIVNSNLLILPKLIKSQGSYFRFKKGFENIFLALSLLLTILHVGLVLSVTGLEINLILLVPLIIGIVLITTANTLPRFQLELPTSSELTKSTHQVWNIVIRPFSFPLIIGGLVMLFCVLLPEHLILSGFLTVLFCTLLISIFLSFRAYKIHLNKY</sequence>
<accession>A0ABW4MKN5</accession>
<feature type="transmembrane region" description="Helical" evidence="1">
    <location>
        <begin position="76"/>
        <end position="96"/>
    </location>
</feature>
<comment type="caution">
    <text evidence="2">The sequence shown here is derived from an EMBL/GenBank/DDBJ whole genome shotgun (WGS) entry which is preliminary data.</text>
</comment>
<feature type="transmembrane region" description="Helical" evidence="1">
    <location>
        <begin position="37"/>
        <end position="56"/>
    </location>
</feature>
<keyword evidence="1" id="KW-0812">Transmembrane</keyword>
<dbReference type="Proteomes" id="UP001597227">
    <property type="component" value="Unassembled WGS sequence"/>
</dbReference>
<feature type="transmembrane region" description="Helical" evidence="1">
    <location>
        <begin position="102"/>
        <end position="121"/>
    </location>
</feature>
<feature type="transmembrane region" description="Helical" evidence="1">
    <location>
        <begin position="5"/>
        <end position="25"/>
    </location>
</feature>
<name>A0ABW4MKN5_9BACI</name>
<keyword evidence="3" id="KW-1185">Reference proteome</keyword>
<organism evidence="2 3">
    <name type="scientific">Fredinandcohnia salidurans</name>
    <dbReference type="NCBI Taxonomy" id="2595041"/>
    <lineage>
        <taxon>Bacteria</taxon>
        <taxon>Bacillati</taxon>
        <taxon>Bacillota</taxon>
        <taxon>Bacilli</taxon>
        <taxon>Bacillales</taxon>
        <taxon>Bacillaceae</taxon>
        <taxon>Fredinandcohnia</taxon>
    </lineage>
</organism>